<feature type="transmembrane region" description="Helical" evidence="1">
    <location>
        <begin position="187"/>
        <end position="208"/>
    </location>
</feature>
<protein>
    <submittedName>
        <fullName evidence="2">Uncharacterized protein</fullName>
    </submittedName>
</protein>
<keyword evidence="1" id="KW-1133">Transmembrane helix</keyword>
<gene>
    <name evidence="2" type="ORF">APLA_LOCUS2912</name>
</gene>
<dbReference type="Proteomes" id="UP000494256">
    <property type="component" value="Unassembled WGS sequence"/>
</dbReference>
<evidence type="ECO:0000256" key="1">
    <source>
        <dbReference type="SAM" id="Phobius"/>
    </source>
</evidence>
<organism evidence="2 3">
    <name type="scientific">Arctia plantaginis</name>
    <name type="common">Wood tiger moth</name>
    <name type="synonym">Phalaena plantaginis</name>
    <dbReference type="NCBI Taxonomy" id="874455"/>
    <lineage>
        <taxon>Eukaryota</taxon>
        <taxon>Metazoa</taxon>
        <taxon>Ecdysozoa</taxon>
        <taxon>Arthropoda</taxon>
        <taxon>Hexapoda</taxon>
        <taxon>Insecta</taxon>
        <taxon>Pterygota</taxon>
        <taxon>Neoptera</taxon>
        <taxon>Endopterygota</taxon>
        <taxon>Lepidoptera</taxon>
        <taxon>Glossata</taxon>
        <taxon>Ditrysia</taxon>
        <taxon>Noctuoidea</taxon>
        <taxon>Erebidae</taxon>
        <taxon>Arctiinae</taxon>
        <taxon>Arctia</taxon>
    </lineage>
</organism>
<proteinExistence type="predicted"/>
<reference evidence="2 3" key="1">
    <citation type="submission" date="2020-04" db="EMBL/GenBank/DDBJ databases">
        <authorList>
            <person name="Wallbank WR R."/>
            <person name="Pardo Diaz C."/>
            <person name="Kozak K."/>
            <person name="Martin S."/>
            <person name="Jiggins C."/>
            <person name="Moest M."/>
            <person name="Warren A I."/>
            <person name="Byers J.R.P. K."/>
            <person name="Montejo-Kovacevich G."/>
            <person name="Yen C E."/>
        </authorList>
    </citation>
    <scope>NUCLEOTIDE SEQUENCE [LARGE SCALE GENOMIC DNA]</scope>
</reference>
<dbReference type="AlphaFoldDB" id="A0A8S0Z2T3"/>
<evidence type="ECO:0000313" key="2">
    <source>
        <dbReference type="EMBL" id="CAB3227262.1"/>
    </source>
</evidence>
<sequence length="220" mass="25516">MTEYLISYFRSLDNEEVFKRMKIYEDINAVLLLYVTRLVKKTTSPLWQHLSASTELLKSREDFSVCLVLAAISSNINKVDPSTTSNIQMHLEFGRSSLNSTAQYLEAAKIMSQTKILEEVSLFFKNLQAVYFQEFVNQSNIELNANWSRHLIEWPTYLDQIKNIQNNVWRFVGERAHQVVWLARRTLCIGVAILVLVFLAAPIMLLLLRHIAYTIQVTLQ</sequence>
<keyword evidence="1" id="KW-0472">Membrane</keyword>
<name>A0A8S0Z2T3_ARCPL</name>
<comment type="caution">
    <text evidence="2">The sequence shown here is derived from an EMBL/GenBank/DDBJ whole genome shotgun (WGS) entry which is preliminary data.</text>
</comment>
<dbReference type="EMBL" id="CADEBD010000276">
    <property type="protein sequence ID" value="CAB3227262.1"/>
    <property type="molecule type" value="Genomic_DNA"/>
</dbReference>
<evidence type="ECO:0000313" key="3">
    <source>
        <dbReference type="Proteomes" id="UP000494256"/>
    </source>
</evidence>
<accession>A0A8S0Z2T3</accession>
<keyword evidence="1" id="KW-0812">Transmembrane</keyword>
<dbReference type="OrthoDB" id="7412149at2759"/>